<feature type="domain" description="Thioredoxin" evidence="2">
    <location>
        <begin position="1"/>
        <end position="137"/>
    </location>
</feature>
<dbReference type="Gene3D" id="3.40.30.10">
    <property type="entry name" value="Glutaredoxin"/>
    <property type="match status" value="1"/>
</dbReference>
<dbReference type="GO" id="GO:0016853">
    <property type="term" value="F:isomerase activity"/>
    <property type="evidence" value="ECO:0007669"/>
    <property type="project" value="UniProtKB-KW"/>
</dbReference>
<dbReference type="SUPFAM" id="SSF52833">
    <property type="entry name" value="Thioredoxin-like"/>
    <property type="match status" value="1"/>
</dbReference>
<sequence>MQAPNFTLNYLNKNESYCLSDDFGKIVVLTFWASWCPDCSNDMPLKERLFQSIDSDKVKFITINVSGRERSKADAIRYFNSFMTQPTLVDNGIEVYRKYKCLGVPTTVIIDQNGTIINQFTDQANTMEIMTALTQLI</sequence>
<dbReference type="InterPro" id="IPR000866">
    <property type="entry name" value="AhpC/TSA"/>
</dbReference>
<dbReference type="Pfam" id="PF00578">
    <property type="entry name" value="AhpC-TSA"/>
    <property type="match status" value="1"/>
</dbReference>
<keyword evidence="3" id="KW-0413">Isomerase</keyword>
<reference evidence="3 4" key="1">
    <citation type="submission" date="2016-10" db="EMBL/GenBank/DDBJ databases">
        <authorList>
            <person name="de Groot N.N."/>
        </authorList>
    </citation>
    <scope>NUCLEOTIDE SEQUENCE [LARGE SCALE GENOMIC DNA]</scope>
    <source>
        <strain evidence="3 4">CGMCC 1.10434</strain>
    </source>
</reference>
<dbReference type="CDD" id="cd02966">
    <property type="entry name" value="TlpA_like_family"/>
    <property type="match status" value="1"/>
</dbReference>
<proteinExistence type="predicted"/>
<dbReference type="EMBL" id="FODJ01000011">
    <property type="protein sequence ID" value="SEO71043.1"/>
    <property type="molecule type" value="Genomic_DNA"/>
</dbReference>
<dbReference type="AlphaFoldDB" id="A0A1H8RYM4"/>
<dbReference type="GO" id="GO:0016491">
    <property type="term" value="F:oxidoreductase activity"/>
    <property type="evidence" value="ECO:0007669"/>
    <property type="project" value="InterPro"/>
</dbReference>
<dbReference type="Proteomes" id="UP000199300">
    <property type="component" value="Unassembled WGS sequence"/>
</dbReference>
<dbReference type="InterPro" id="IPR036249">
    <property type="entry name" value="Thioredoxin-like_sf"/>
</dbReference>
<evidence type="ECO:0000259" key="2">
    <source>
        <dbReference type="PROSITE" id="PS51352"/>
    </source>
</evidence>
<keyword evidence="4" id="KW-1185">Reference proteome</keyword>
<keyword evidence="1" id="KW-1015">Disulfide bond</keyword>
<dbReference type="PANTHER" id="PTHR42852:SF13">
    <property type="entry name" value="PROTEIN DIPZ"/>
    <property type="match status" value="1"/>
</dbReference>
<dbReference type="STRING" id="872970.SAMN04488134_11174"/>
<evidence type="ECO:0000313" key="4">
    <source>
        <dbReference type="Proteomes" id="UP000199300"/>
    </source>
</evidence>
<dbReference type="PANTHER" id="PTHR42852">
    <property type="entry name" value="THIOL:DISULFIDE INTERCHANGE PROTEIN DSBE"/>
    <property type="match status" value="1"/>
</dbReference>
<dbReference type="GO" id="GO:0016209">
    <property type="term" value="F:antioxidant activity"/>
    <property type="evidence" value="ECO:0007669"/>
    <property type="project" value="InterPro"/>
</dbReference>
<dbReference type="InterPro" id="IPR050553">
    <property type="entry name" value="Thioredoxin_ResA/DsbE_sf"/>
</dbReference>
<organism evidence="3 4">
    <name type="scientific">Amphibacillus marinus</name>
    <dbReference type="NCBI Taxonomy" id="872970"/>
    <lineage>
        <taxon>Bacteria</taxon>
        <taxon>Bacillati</taxon>
        <taxon>Bacillota</taxon>
        <taxon>Bacilli</taxon>
        <taxon>Bacillales</taxon>
        <taxon>Bacillaceae</taxon>
        <taxon>Amphibacillus</taxon>
    </lineage>
</organism>
<evidence type="ECO:0000256" key="1">
    <source>
        <dbReference type="ARBA" id="ARBA00023157"/>
    </source>
</evidence>
<evidence type="ECO:0000313" key="3">
    <source>
        <dbReference type="EMBL" id="SEO71043.1"/>
    </source>
</evidence>
<protein>
    <submittedName>
        <fullName evidence="3">Thiol-disulfide isomerase or thioredoxin</fullName>
    </submittedName>
</protein>
<accession>A0A1H8RYM4</accession>
<name>A0A1H8RYM4_9BACI</name>
<dbReference type="OrthoDB" id="25753at2"/>
<dbReference type="InterPro" id="IPR013766">
    <property type="entry name" value="Thioredoxin_domain"/>
</dbReference>
<dbReference type="PROSITE" id="PS51352">
    <property type="entry name" value="THIOREDOXIN_2"/>
    <property type="match status" value="1"/>
</dbReference>
<gene>
    <name evidence="3" type="ORF">SAMN04488134_11174</name>
</gene>